<dbReference type="EMBL" id="KB870805">
    <property type="protein sequence ID" value="EOA36767.1"/>
    <property type="molecule type" value="Genomic_DNA"/>
</dbReference>
<gene>
    <name evidence="2" type="ORF">CARUB_v10012657mg</name>
</gene>
<organism evidence="2 3">
    <name type="scientific">Capsella rubella</name>
    <dbReference type="NCBI Taxonomy" id="81985"/>
    <lineage>
        <taxon>Eukaryota</taxon>
        <taxon>Viridiplantae</taxon>
        <taxon>Streptophyta</taxon>
        <taxon>Embryophyta</taxon>
        <taxon>Tracheophyta</taxon>
        <taxon>Spermatophyta</taxon>
        <taxon>Magnoliopsida</taxon>
        <taxon>eudicotyledons</taxon>
        <taxon>Gunneridae</taxon>
        <taxon>Pentapetalae</taxon>
        <taxon>rosids</taxon>
        <taxon>malvids</taxon>
        <taxon>Brassicales</taxon>
        <taxon>Brassicaceae</taxon>
        <taxon>Camelineae</taxon>
        <taxon>Capsella</taxon>
    </lineage>
</organism>
<dbReference type="InterPro" id="IPR017451">
    <property type="entry name" value="F-box-assoc_interact_dom"/>
</dbReference>
<dbReference type="Pfam" id="PF08268">
    <property type="entry name" value="FBA_3"/>
    <property type="match status" value="1"/>
</dbReference>
<dbReference type="PANTHER" id="PTHR31111">
    <property type="entry name" value="BNAA05G37150D PROTEIN-RELATED"/>
    <property type="match status" value="1"/>
</dbReference>
<accession>R0GLB9</accession>
<sequence>MEQSREEKKRSRQSWSSMPLDVTSKILSKLPAKSVARSRCVSKQWSSISTDPYFISNMFPKQSSSSLLLFFKSKGKLFVFTIKNPNEPDPQTHHLEPYLEKVVNLAQTQNHLEGNMLSCNDGRCINGVIYYKGKLDQSNVDVIMSFDVRSEKFHDDVIPTPWSNLWWGKLIPYKGKLACFGHTANNMVITLWVLEDNAKWLCKHFTAPPLKSCGINGITDDGDFVYVPYGVQISFYIGYYDPERKSFRKVDFKGVADADFRLRNGLGNGRLHPFHTCLNNIENLLSL</sequence>
<dbReference type="AlphaFoldDB" id="R0GLB9"/>
<dbReference type="InterPro" id="IPR013187">
    <property type="entry name" value="F-box-assoc_dom_typ3"/>
</dbReference>
<dbReference type="Proteomes" id="UP000029121">
    <property type="component" value="Unassembled WGS sequence"/>
</dbReference>
<evidence type="ECO:0000313" key="2">
    <source>
        <dbReference type="EMBL" id="EOA36767.1"/>
    </source>
</evidence>
<reference evidence="3" key="1">
    <citation type="journal article" date="2013" name="Nat. Genet.">
        <title>The Capsella rubella genome and the genomic consequences of rapid mating system evolution.</title>
        <authorList>
            <person name="Slotte T."/>
            <person name="Hazzouri K.M."/>
            <person name="Agren J.A."/>
            <person name="Koenig D."/>
            <person name="Maumus F."/>
            <person name="Guo Y.L."/>
            <person name="Steige K."/>
            <person name="Platts A.E."/>
            <person name="Escobar J.S."/>
            <person name="Newman L.K."/>
            <person name="Wang W."/>
            <person name="Mandakova T."/>
            <person name="Vello E."/>
            <person name="Smith L.M."/>
            <person name="Henz S.R."/>
            <person name="Steffen J."/>
            <person name="Takuno S."/>
            <person name="Brandvain Y."/>
            <person name="Coop G."/>
            <person name="Andolfatto P."/>
            <person name="Hu T.T."/>
            <person name="Blanchette M."/>
            <person name="Clark R.M."/>
            <person name="Quesneville H."/>
            <person name="Nordborg M."/>
            <person name="Gaut B.S."/>
            <person name="Lysak M.A."/>
            <person name="Jenkins J."/>
            <person name="Grimwood J."/>
            <person name="Chapman J."/>
            <person name="Prochnik S."/>
            <person name="Shu S."/>
            <person name="Rokhsar D."/>
            <person name="Schmutz J."/>
            <person name="Weigel D."/>
            <person name="Wright S.I."/>
        </authorList>
    </citation>
    <scope>NUCLEOTIDE SEQUENCE [LARGE SCALE GENOMIC DNA]</scope>
    <source>
        <strain evidence="3">cv. Monte Gargano</strain>
    </source>
</reference>
<dbReference type="SMART" id="SM00256">
    <property type="entry name" value="FBOX"/>
    <property type="match status" value="1"/>
</dbReference>
<protein>
    <recommendedName>
        <fullName evidence="1">F-box domain-containing protein</fullName>
    </recommendedName>
</protein>
<dbReference type="PROSITE" id="PS50181">
    <property type="entry name" value="FBOX"/>
    <property type="match status" value="1"/>
</dbReference>
<name>R0GLB9_9BRAS</name>
<dbReference type="InterPro" id="IPR001810">
    <property type="entry name" value="F-box_dom"/>
</dbReference>
<dbReference type="NCBIfam" id="TIGR01640">
    <property type="entry name" value="F_box_assoc_1"/>
    <property type="match status" value="1"/>
</dbReference>
<keyword evidence="3" id="KW-1185">Reference proteome</keyword>
<dbReference type="Pfam" id="PF00646">
    <property type="entry name" value="F-box"/>
    <property type="match status" value="1"/>
</dbReference>
<proteinExistence type="predicted"/>
<dbReference type="CDD" id="cd22157">
    <property type="entry name" value="F-box_AtFBW1-like"/>
    <property type="match status" value="1"/>
</dbReference>
<evidence type="ECO:0000259" key="1">
    <source>
        <dbReference type="PROSITE" id="PS50181"/>
    </source>
</evidence>
<dbReference type="PANTHER" id="PTHR31111:SF42">
    <property type="entry name" value="F-BOX DOMAIN-CONTAINING PROTEIN"/>
    <property type="match status" value="1"/>
</dbReference>
<feature type="domain" description="F-box" evidence="1">
    <location>
        <begin position="12"/>
        <end position="62"/>
    </location>
</feature>
<dbReference type="Gene3D" id="1.20.1280.50">
    <property type="match status" value="1"/>
</dbReference>
<dbReference type="InterPro" id="IPR036047">
    <property type="entry name" value="F-box-like_dom_sf"/>
</dbReference>
<evidence type="ECO:0000313" key="3">
    <source>
        <dbReference type="Proteomes" id="UP000029121"/>
    </source>
</evidence>
<dbReference type="SUPFAM" id="SSF81383">
    <property type="entry name" value="F-box domain"/>
    <property type="match status" value="1"/>
</dbReference>